<dbReference type="Proteomes" id="UP000183209">
    <property type="component" value="Unassembled WGS sequence"/>
</dbReference>
<evidence type="ECO:0000256" key="9">
    <source>
        <dbReference type="SAM" id="SignalP"/>
    </source>
</evidence>
<dbReference type="InterPro" id="IPR039426">
    <property type="entry name" value="TonB-dep_rcpt-like"/>
</dbReference>
<dbReference type="InterPro" id="IPR012910">
    <property type="entry name" value="Plug_dom"/>
</dbReference>
<dbReference type="Gene3D" id="2.60.40.1120">
    <property type="entry name" value="Carboxypeptidase-like, regulatory domain"/>
    <property type="match status" value="1"/>
</dbReference>
<keyword evidence="2 8" id="KW-0813">Transport</keyword>
<evidence type="ECO:0000313" key="12">
    <source>
        <dbReference type="Proteomes" id="UP000183209"/>
    </source>
</evidence>
<dbReference type="Pfam" id="PF13715">
    <property type="entry name" value="CarbopepD_reg_2"/>
    <property type="match status" value="1"/>
</dbReference>
<dbReference type="InterPro" id="IPR037066">
    <property type="entry name" value="Plug_dom_sf"/>
</dbReference>
<dbReference type="EMBL" id="FPAG01000005">
    <property type="protein sequence ID" value="SFS85298.1"/>
    <property type="molecule type" value="Genomic_DNA"/>
</dbReference>
<dbReference type="GO" id="GO:0009279">
    <property type="term" value="C:cell outer membrane"/>
    <property type="evidence" value="ECO:0007669"/>
    <property type="project" value="UniProtKB-SubCell"/>
</dbReference>
<dbReference type="InterPro" id="IPR023997">
    <property type="entry name" value="TonB-dep_OMP_SusC/RagA_CS"/>
</dbReference>
<keyword evidence="3 8" id="KW-1134">Transmembrane beta strand</keyword>
<dbReference type="InterPro" id="IPR008969">
    <property type="entry name" value="CarboxyPept-like_regulatory"/>
</dbReference>
<dbReference type="AlphaFoldDB" id="A0A1I6T882"/>
<evidence type="ECO:0000256" key="6">
    <source>
        <dbReference type="ARBA" id="ARBA00023136"/>
    </source>
</evidence>
<reference evidence="11 12" key="1">
    <citation type="submission" date="2016-10" db="EMBL/GenBank/DDBJ databases">
        <authorList>
            <person name="de Groot N.N."/>
        </authorList>
    </citation>
    <scope>NUCLEOTIDE SEQUENCE [LARGE SCALE GENOMIC DNA]</scope>
    <source>
        <strain evidence="11 12">CGMCC 1.6114</strain>
    </source>
</reference>
<dbReference type="NCBIfam" id="TIGR04056">
    <property type="entry name" value="OMP_RagA_SusC"/>
    <property type="match status" value="1"/>
</dbReference>
<name>A0A1I6T882_9FLAO</name>
<keyword evidence="4 8" id="KW-0812">Transmembrane</keyword>
<evidence type="ECO:0000256" key="3">
    <source>
        <dbReference type="ARBA" id="ARBA00022452"/>
    </source>
</evidence>
<dbReference type="FunFam" id="2.170.130.10:FF:000003">
    <property type="entry name" value="SusC/RagA family TonB-linked outer membrane protein"/>
    <property type="match status" value="1"/>
</dbReference>
<evidence type="ECO:0000256" key="2">
    <source>
        <dbReference type="ARBA" id="ARBA00022448"/>
    </source>
</evidence>
<dbReference type="RefSeq" id="WP_083425908.1">
    <property type="nucleotide sequence ID" value="NZ_FPAG01000005.1"/>
</dbReference>
<feature type="domain" description="TonB-dependent receptor plug" evidence="10">
    <location>
        <begin position="142"/>
        <end position="248"/>
    </location>
</feature>
<dbReference type="Gene3D" id="2.40.170.20">
    <property type="entry name" value="TonB-dependent receptor, beta-barrel domain"/>
    <property type="match status" value="1"/>
</dbReference>
<evidence type="ECO:0000313" key="11">
    <source>
        <dbReference type="EMBL" id="SFS85298.1"/>
    </source>
</evidence>
<dbReference type="PROSITE" id="PS52016">
    <property type="entry name" value="TONB_DEPENDENT_REC_3"/>
    <property type="match status" value="1"/>
</dbReference>
<keyword evidence="6 8" id="KW-0472">Membrane</keyword>
<dbReference type="OrthoDB" id="9768177at2"/>
<keyword evidence="7 8" id="KW-0998">Cell outer membrane</keyword>
<feature type="chain" id="PRO_5010304275" evidence="9">
    <location>
        <begin position="33"/>
        <end position="1052"/>
    </location>
</feature>
<dbReference type="SUPFAM" id="SSF49464">
    <property type="entry name" value="Carboxypeptidase regulatory domain-like"/>
    <property type="match status" value="1"/>
</dbReference>
<organism evidence="11 12">
    <name type="scientific">Zhouia amylolytica</name>
    <dbReference type="NCBI Taxonomy" id="376730"/>
    <lineage>
        <taxon>Bacteria</taxon>
        <taxon>Pseudomonadati</taxon>
        <taxon>Bacteroidota</taxon>
        <taxon>Flavobacteriia</taxon>
        <taxon>Flavobacteriales</taxon>
        <taxon>Flavobacteriaceae</taxon>
        <taxon>Zhouia</taxon>
    </lineage>
</organism>
<dbReference type="Gene3D" id="2.170.130.10">
    <property type="entry name" value="TonB-dependent receptor, plug domain"/>
    <property type="match status" value="1"/>
</dbReference>
<keyword evidence="5 9" id="KW-0732">Signal</keyword>
<dbReference type="GO" id="GO:0015344">
    <property type="term" value="F:siderophore uptake transmembrane transporter activity"/>
    <property type="evidence" value="ECO:0007669"/>
    <property type="project" value="TreeGrafter"/>
</dbReference>
<sequence length="1052" mass="118865">MIKKLCLTQIFKRPYNTMVLLFTVLSFIQLNAANEFNFHGDDNTLLESIDQQTITGKVTDVNNIPLSGVNIMIKGTSVGTNTNFDGEYSLKAKPGDVLVFSYVGMKSTEVKIERQATINIVLEADTSQLDEVVVVGYGSKTKASLTGAVEVVTAKDIESRPATNILATLQGLVPGVTITRSSGQPGREGFNINLRGISSVNGGNTPLILVDGNPVDDFNTINPKDIENISFLKDASAAIYGSRAAGGVVLITTKSGAKGKPSIRLTAFTGMSSVLNKIEYPNMMEYALMHREADINNGVAPFWNDERINLIEQGSPPVRFEGYPEFQFFQSTDWVDEMYGTGTQQDYNLSVSGGGDNSNYYYSIGYNKTDGLLESAPDNAERFNIRSNYSFKLSDKFRIDTKLAFERLKTEELYWLDRVINSVRITPIFFPVKTQSGENYFSQWGYSNPVAMAREGAPLERWTNRFIPNLKVNWEFAKNIQFIGQAGLTFESYDSRRITTPVPYYFWDDKFAYNEYATYPNNANYGFSKTNQRNYSARLQYDNSFNEVHTVGVMVGATHDEYDNDWFSAYRDRFITDELFTLNLGDKENMSNSGGGYHWALQSLISRLNYSYKGKYMLEANFRYDGTSRFEKSQRWKLFSSLQAAWRISEEGFIKSLNFFDNLKLRASYGELGNQSGIGLYDYVQNINIGGQYPFGDTQRAQSATLAGMVSTNRTWETLISRNIGIDASIFDSRLNLSFDYYKKTNKNMLVGVTLPSVLGASPPYTNNGELDSWGWELNVGWNDQSHDFQYGMNLVLSNSDNKVTNLGGFDNYGPGFNSYRQGYRSNLYYGFDFDGIIQDQETLDAYRQLDGVPSNIGIGDAMYRDVDGNGRIDAYSDERQNGDLVILGTMDPQYSFGVNLNAKYKGFDFSAFFQGVGKRTVFRENEARIPFNQPWYHPPRLFYNNTWSPERPDAKYPRISHSNIRWWNFAHSSNNKENGAYVRLKNIQIGYSLSEQVLGKINGVQNFRIYLSANDIWDYHKLPGGYDPEDNSWGSNYPFAKSIAVGLDVTF</sequence>
<comment type="similarity">
    <text evidence="8">Belongs to the TonB-dependent receptor family.</text>
</comment>
<evidence type="ECO:0000256" key="8">
    <source>
        <dbReference type="PROSITE-ProRule" id="PRU01360"/>
    </source>
</evidence>
<dbReference type="InterPro" id="IPR036942">
    <property type="entry name" value="Beta-barrel_TonB_sf"/>
</dbReference>
<dbReference type="PANTHER" id="PTHR30069">
    <property type="entry name" value="TONB-DEPENDENT OUTER MEMBRANE RECEPTOR"/>
    <property type="match status" value="1"/>
</dbReference>
<dbReference type="InterPro" id="IPR023996">
    <property type="entry name" value="TonB-dep_OMP_SusC/RagA"/>
</dbReference>
<dbReference type="NCBIfam" id="TIGR04057">
    <property type="entry name" value="SusC_RagA_signa"/>
    <property type="match status" value="1"/>
</dbReference>
<accession>A0A1I6T882</accession>
<evidence type="ECO:0000259" key="10">
    <source>
        <dbReference type="Pfam" id="PF07715"/>
    </source>
</evidence>
<dbReference type="PANTHER" id="PTHR30069:SF29">
    <property type="entry name" value="HEMOGLOBIN AND HEMOGLOBIN-HAPTOGLOBIN-BINDING PROTEIN 1-RELATED"/>
    <property type="match status" value="1"/>
</dbReference>
<feature type="signal peptide" evidence="9">
    <location>
        <begin position="1"/>
        <end position="32"/>
    </location>
</feature>
<evidence type="ECO:0000256" key="4">
    <source>
        <dbReference type="ARBA" id="ARBA00022692"/>
    </source>
</evidence>
<evidence type="ECO:0000256" key="1">
    <source>
        <dbReference type="ARBA" id="ARBA00004571"/>
    </source>
</evidence>
<dbReference type="GO" id="GO:0044718">
    <property type="term" value="P:siderophore transmembrane transport"/>
    <property type="evidence" value="ECO:0007669"/>
    <property type="project" value="TreeGrafter"/>
</dbReference>
<evidence type="ECO:0000256" key="5">
    <source>
        <dbReference type="ARBA" id="ARBA00022729"/>
    </source>
</evidence>
<dbReference type="SUPFAM" id="SSF56935">
    <property type="entry name" value="Porins"/>
    <property type="match status" value="1"/>
</dbReference>
<evidence type="ECO:0000256" key="7">
    <source>
        <dbReference type="ARBA" id="ARBA00023237"/>
    </source>
</evidence>
<gene>
    <name evidence="11" type="ORF">SAMN04487906_1904</name>
</gene>
<dbReference type="FunFam" id="2.60.40.1120:FF:000003">
    <property type="entry name" value="Outer membrane protein Omp121"/>
    <property type="match status" value="1"/>
</dbReference>
<dbReference type="Pfam" id="PF07715">
    <property type="entry name" value="Plug"/>
    <property type="match status" value="1"/>
</dbReference>
<protein>
    <submittedName>
        <fullName evidence="11">TonB-linked outer membrane protein, SusC/RagA family</fullName>
    </submittedName>
</protein>
<comment type="subcellular location">
    <subcellularLocation>
        <location evidence="1 8">Cell outer membrane</location>
        <topology evidence="1 8">Multi-pass membrane protein</topology>
    </subcellularLocation>
</comment>
<proteinExistence type="inferred from homology"/>